<protein>
    <submittedName>
        <fullName evidence="2">Testis expressed 53</fullName>
    </submittedName>
</protein>
<dbReference type="Ensembl" id="ENSNVIT00000012779.1">
    <property type="protein sequence ID" value="ENSNVIP00000010911.1"/>
    <property type="gene ID" value="ENSNVIG00000008655.1"/>
</dbReference>
<sequence length="69" mass="7975">MASKIFCCCCQTSEESSATIVSHSTRISQQPQPRTFNLNTNPRKNGLQKRYVHHPTNKWMLKACNLRRP</sequence>
<reference evidence="2" key="1">
    <citation type="submission" date="2025-08" db="UniProtKB">
        <authorList>
            <consortium name="Ensembl"/>
        </authorList>
    </citation>
    <scope>IDENTIFICATION</scope>
</reference>
<reference evidence="2" key="2">
    <citation type="submission" date="2025-09" db="UniProtKB">
        <authorList>
            <consortium name="Ensembl"/>
        </authorList>
    </citation>
    <scope>IDENTIFICATION</scope>
</reference>
<evidence type="ECO:0000256" key="1">
    <source>
        <dbReference type="SAM" id="MobiDB-lite"/>
    </source>
</evidence>
<name>A0A8C7EN62_NEOVI</name>
<dbReference type="GeneTree" id="ENSGT00910000146849"/>
<organism evidence="2 3">
    <name type="scientific">Neovison vison</name>
    <name type="common">American mink</name>
    <name type="synonym">Mustela vison</name>
    <dbReference type="NCBI Taxonomy" id="452646"/>
    <lineage>
        <taxon>Eukaryota</taxon>
        <taxon>Metazoa</taxon>
        <taxon>Chordata</taxon>
        <taxon>Craniata</taxon>
        <taxon>Vertebrata</taxon>
        <taxon>Euteleostomi</taxon>
        <taxon>Mammalia</taxon>
        <taxon>Eutheria</taxon>
        <taxon>Laurasiatheria</taxon>
        <taxon>Carnivora</taxon>
        <taxon>Caniformia</taxon>
        <taxon>Musteloidea</taxon>
        <taxon>Mustelidae</taxon>
        <taxon>Mustelinae</taxon>
        <taxon>Neogale</taxon>
    </lineage>
</organism>
<keyword evidence="3" id="KW-1185">Reference proteome</keyword>
<evidence type="ECO:0000313" key="2">
    <source>
        <dbReference type="Ensembl" id="ENSNVIP00000010911.1"/>
    </source>
</evidence>
<accession>A0A8C7EN62</accession>
<evidence type="ECO:0000313" key="3">
    <source>
        <dbReference type="Proteomes" id="UP000694425"/>
    </source>
</evidence>
<dbReference type="AlphaFoldDB" id="A0A8C7EN62"/>
<feature type="region of interest" description="Disordered" evidence="1">
    <location>
        <begin position="23"/>
        <end position="48"/>
    </location>
</feature>
<feature type="compositionally biased region" description="Polar residues" evidence="1">
    <location>
        <begin position="23"/>
        <end position="43"/>
    </location>
</feature>
<proteinExistence type="predicted"/>
<dbReference type="Proteomes" id="UP000694425">
    <property type="component" value="Unplaced"/>
</dbReference>